<evidence type="ECO:0000313" key="1">
    <source>
        <dbReference type="EMBL" id="GFC64054.1"/>
    </source>
</evidence>
<dbReference type="AlphaFoldDB" id="A0A699QB18"/>
<name>A0A699QB18_TANCI</name>
<proteinExistence type="predicted"/>
<sequence>MGWAVRSLEKGDSPRLLSYPLNEPPLKLPVKPPHKKRAFRTSVPGSDSTLAADIVATSTLSGVSITLALVEPPQKKYAFQMSAPEDDSFEIDDALAADIIATSTLLGVSLTPGLDENNKQMFPEVVK</sequence>
<protein>
    <submittedName>
        <fullName evidence="1">Uncharacterized protein</fullName>
    </submittedName>
</protein>
<gene>
    <name evidence="1" type="ORF">Tci_836024</name>
</gene>
<accession>A0A699QB18</accession>
<dbReference type="EMBL" id="BKCJ011000701">
    <property type="protein sequence ID" value="GFC64054.1"/>
    <property type="molecule type" value="Genomic_DNA"/>
</dbReference>
<comment type="caution">
    <text evidence="1">The sequence shown here is derived from an EMBL/GenBank/DDBJ whole genome shotgun (WGS) entry which is preliminary data.</text>
</comment>
<reference evidence="1" key="1">
    <citation type="journal article" date="2019" name="Sci. Rep.">
        <title>Draft genome of Tanacetum cinerariifolium, the natural source of mosquito coil.</title>
        <authorList>
            <person name="Yamashiro T."/>
            <person name="Shiraishi A."/>
            <person name="Satake H."/>
            <person name="Nakayama K."/>
        </authorList>
    </citation>
    <scope>NUCLEOTIDE SEQUENCE</scope>
</reference>
<feature type="non-terminal residue" evidence="1">
    <location>
        <position position="127"/>
    </location>
</feature>
<organism evidence="1">
    <name type="scientific">Tanacetum cinerariifolium</name>
    <name type="common">Dalmatian daisy</name>
    <name type="synonym">Chrysanthemum cinerariifolium</name>
    <dbReference type="NCBI Taxonomy" id="118510"/>
    <lineage>
        <taxon>Eukaryota</taxon>
        <taxon>Viridiplantae</taxon>
        <taxon>Streptophyta</taxon>
        <taxon>Embryophyta</taxon>
        <taxon>Tracheophyta</taxon>
        <taxon>Spermatophyta</taxon>
        <taxon>Magnoliopsida</taxon>
        <taxon>eudicotyledons</taxon>
        <taxon>Gunneridae</taxon>
        <taxon>Pentapetalae</taxon>
        <taxon>asterids</taxon>
        <taxon>campanulids</taxon>
        <taxon>Asterales</taxon>
        <taxon>Asteraceae</taxon>
        <taxon>Asteroideae</taxon>
        <taxon>Anthemideae</taxon>
        <taxon>Anthemidinae</taxon>
        <taxon>Tanacetum</taxon>
    </lineage>
</organism>